<dbReference type="EMBL" id="JAJGCB010000011">
    <property type="protein sequence ID" value="KAJ8990312.1"/>
    <property type="molecule type" value="Genomic_DNA"/>
</dbReference>
<protein>
    <submittedName>
        <fullName evidence="2">Uncharacterized protein</fullName>
    </submittedName>
</protein>
<name>A0AAN6EUZ8_EXODE</name>
<comment type="caution">
    <text evidence="2">The sequence shown here is derived from an EMBL/GenBank/DDBJ whole genome shotgun (WGS) entry which is preliminary data.</text>
</comment>
<evidence type="ECO:0000256" key="1">
    <source>
        <dbReference type="SAM" id="MobiDB-lite"/>
    </source>
</evidence>
<feature type="compositionally biased region" description="Polar residues" evidence="1">
    <location>
        <begin position="44"/>
        <end position="54"/>
    </location>
</feature>
<evidence type="ECO:0000313" key="2">
    <source>
        <dbReference type="EMBL" id="KAJ8990312.1"/>
    </source>
</evidence>
<sequence>MSDPKESKEDQRHLPQGSGTKTSNLQVHRVKKPQVKFNKPRPRISSNSAGSNMSKLSEPLKQLINAAHAVPGTLKAPPNIRSTYSRIASSAKERGVGIPAWVTISTAATMTMNSPGSLVELFNLTQTLPSAPSAPQTAGLMREVGLKCISFNGIPRTINCLGAFREGLPREVYDSIPAPPSRQINSKNADQVVARGRALWNSIYHPFEDKLYDKLGQSHPNLPVHILAAHYGTLLSDPEPDSEASASLIKVGRVLTSIVGISCLRAQTGVGPQVTSHVFGLRKAFQDGSAEKDVEGGDWLATDEGNQWILHVVDEIVQALSQGRGSTFAPGIGGDLKAKL</sequence>
<accession>A0AAN6EUZ8</accession>
<feature type="compositionally biased region" description="Polar residues" evidence="1">
    <location>
        <begin position="17"/>
        <end position="26"/>
    </location>
</feature>
<organism evidence="2 3">
    <name type="scientific">Exophiala dermatitidis</name>
    <name type="common">Black yeast-like fungus</name>
    <name type="synonym">Wangiella dermatitidis</name>
    <dbReference type="NCBI Taxonomy" id="5970"/>
    <lineage>
        <taxon>Eukaryota</taxon>
        <taxon>Fungi</taxon>
        <taxon>Dikarya</taxon>
        <taxon>Ascomycota</taxon>
        <taxon>Pezizomycotina</taxon>
        <taxon>Eurotiomycetes</taxon>
        <taxon>Chaetothyriomycetidae</taxon>
        <taxon>Chaetothyriales</taxon>
        <taxon>Herpotrichiellaceae</taxon>
        <taxon>Exophiala</taxon>
    </lineage>
</organism>
<reference evidence="2" key="1">
    <citation type="submission" date="2023-01" db="EMBL/GenBank/DDBJ databases">
        <title>Exophiala dermititidis isolated from Cystic Fibrosis Patient.</title>
        <authorList>
            <person name="Kurbessoian T."/>
            <person name="Crocker A."/>
            <person name="Murante D."/>
            <person name="Hogan D.A."/>
            <person name="Stajich J.E."/>
        </authorList>
    </citation>
    <scope>NUCLEOTIDE SEQUENCE</scope>
    <source>
        <strain evidence="2">Ex8</strain>
    </source>
</reference>
<dbReference type="AlphaFoldDB" id="A0AAN6EUZ8"/>
<gene>
    <name evidence="2" type="ORF">HRR80_005798</name>
</gene>
<dbReference type="InterPro" id="IPR052999">
    <property type="entry name" value="PTS1_Protein"/>
</dbReference>
<feature type="region of interest" description="Disordered" evidence="1">
    <location>
        <begin position="1"/>
        <end position="54"/>
    </location>
</feature>
<dbReference type="PANTHER" id="PTHR28180:SF2">
    <property type="entry name" value="PEROXISOMAL PROTEIN 2"/>
    <property type="match status" value="1"/>
</dbReference>
<feature type="compositionally biased region" description="Basic and acidic residues" evidence="1">
    <location>
        <begin position="1"/>
        <end position="13"/>
    </location>
</feature>
<proteinExistence type="predicted"/>
<dbReference type="PANTHER" id="PTHR28180">
    <property type="entry name" value="CONSERVED MITOCHONDRIAL PROTEIN-RELATED"/>
    <property type="match status" value="1"/>
</dbReference>
<dbReference type="Proteomes" id="UP001161757">
    <property type="component" value="Unassembled WGS sequence"/>
</dbReference>
<dbReference type="Gene3D" id="1.20.1290.10">
    <property type="entry name" value="AhpD-like"/>
    <property type="match status" value="1"/>
</dbReference>
<dbReference type="InterPro" id="IPR029032">
    <property type="entry name" value="AhpD-like"/>
</dbReference>
<evidence type="ECO:0000313" key="3">
    <source>
        <dbReference type="Proteomes" id="UP001161757"/>
    </source>
</evidence>
<feature type="compositionally biased region" description="Basic residues" evidence="1">
    <location>
        <begin position="28"/>
        <end position="42"/>
    </location>
</feature>